<organism evidence="4 5">
    <name type="scientific">Pedococcus badiiscoriae</name>
    <dbReference type="NCBI Taxonomy" id="642776"/>
    <lineage>
        <taxon>Bacteria</taxon>
        <taxon>Bacillati</taxon>
        <taxon>Actinomycetota</taxon>
        <taxon>Actinomycetes</taxon>
        <taxon>Micrococcales</taxon>
        <taxon>Intrasporangiaceae</taxon>
        <taxon>Pedococcus</taxon>
    </lineage>
</organism>
<dbReference type="EMBL" id="JACCAB010000001">
    <property type="protein sequence ID" value="NYG06630.1"/>
    <property type="molecule type" value="Genomic_DNA"/>
</dbReference>
<evidence type="ECO:0008006" key="6">
    <source>
        <dbReference type="Google" id="ProtNLM"/>
    </source>
</evidence>
<comment type="cofactor">
    <cofactor evidence="1">
        <name>Mg(2+)</name>
        <dbReference type="ChEBI" id="CHEBI:18420"/>
    </cofactor>
</comment>
<keyword evidence="3" id="KW-0460">Magnesium</keyword>
<dbReference type="AlphaFoldDB" id="A0A852WD58"/>
<evidence type="ECO:0000256" key="1">
    <source>
        <dbReference type="ARBA" id="ARBA00001946"/>
    </source>
</evidence>
<gene>
    <name evidence="4" type="ORF">BJ986_001117</name>
</gene>
<dbReference type="Proteomes" id="UP000573599">
    <property type="component" value="Unassembled WGS sequence"/>
</dbReference>
<evidence type="ECO:0000256" key="2">
    <source>
        <dbReference type="ARBA" id="ARBA00022723"/>
    </source>
</evidence>
<evidence type="ECO:0000313" key="4">
    <source>
        <dbReference type="EMBL" id="NYG06630.1"/>
    </source>
</evidence>
<accession>A0A852WD58</accession>
<proteinExistence type="predicted"/>
<reference evidence="4 5" key="1">
    <citation type="submission" date="2020-07" db="EMBL/GenBank/DDBJ databases">
        <title>Sequencing the genomes of 1000 actinobacteria strains.</title>
        <authorList>
            <person name="Klenk H.-P."/>
        </authorList>
    </citation>
    <scope>NUCLEOTIDE SEQUENCE [LARGE SCALE GENOMIC DNA]</scope>
    <source>
        <strain evidence="4 5">DSM 23987</strain>
    </source>
</reference>
<dbReference type="Gene3D" id="3.20.20.60">
    <property type="entry name" value="Phosphoenolpyruvate-binding domains"/>
    <property type="match status" value="1"/>
</dbReference>
<dbReference type="Pfam" id="PF22484">
    <property type="entry name" value="DUF6986"/>
    <property type="match status" value="1"/>
</dbReference>
<name>A0A852WD58_9MICO</name>
<sequence>MAFDPTDLTRELDDRLREADSALAQQFPGERPTRQPVHTVYVPADRYDAELAPSWGARALASLDEHGGTAQEYAALLGLPADLAEDVVARVRAKLATEPIEDLRIDFEDGYGAPGDDAEDAAITTAAADLLTSIEGRTAAPFNGIRFKSFEAPTRTRGVRTLARFVEAVARGAGTVPDGFVVTLPKVTSVDQVEAMVHAAEAVERGVGLEPGSLRFEIQVETPQSILGPDGTALVARMVHASAGRCTGLHYGTYDYSASTGIAAAYQSMEHPAADHAKAVMQVAAAGTGVRLSDGSTNILPVGERDAVHRAWALHARLVRRSLERGFYQGWDLHPAQLPSRYAATYAFFREGLPAAAERLRNYVGQVDSGVMDEPATARALADFVVRGLDCGATDEQEVQALTGLDRPAIDRLAKRVAA</sequence>
<dbReference type="InterPro" id="IPR015813">
    <property type="entry name" value="Pyrv/PenolPyrv_kinase-like_dom"/>
</dbReference>
<keyword evidence="5" id="KW-1185">Reference proteome</keyword>
<dbReference type="SUPFAM" id="SSF51621">
    <property type="entry name" value="Phosphoenolpyruvate/pyruvate domain"/>
    <property type="match status" value="1"/>
</dbReference>
<dbReference type="GO" id="GO:0006107">
    <property type="term" value="P:oxaloacetate metabolic process"/>
    <property type="evidence" value="ECO:0007669"/>
    <property type="project" value="TreeGrafter"/>
</dbReference>
<comment type="caution">
    <text evidence="4">The sequence shown here is derived from an EMBL/GenBank/DDBJ whole genome shotgun (WGS) entry which is preliminary data.</text>
</comment>
<dbReference type="InterPro" id="IPR054255">
    <property type="entry name" value="DUF6986"/>
</dbReference>
<evidence type="ECO:0000313" key="5">
    <source>
        <dbReference type="Proteomes" id="UP000573599"/>
    </source>
</evidence>
<evidence type="ECO:0000256" key="3">
    <source>
        <dbReference type="ARBA" id="ARBA00022842"/>
    </source>
</evidence>
<dbReference type="GO" id="GO:0000287">
    <property type="term" value="F:magnesium ion binding"/>
    <property type="evidence" value="ECO:0007669"/>
    <property type="project" value="TreeGrafter"/>
</dbReference>
<keyword evidence="2" id="KW-0479">Metal-binding</keyword>
<dbReference type="PANTHER" id="PTHR32308:SF10">
    <property type="entry name" value="CITRATE LYASE SUBUNIT BETA"/>
    <property type="match status" value="1"/>
</dbReference>
<dbReference type="GO" id="GO:0003824">
    <property type="term" value="F:catalytic activity"/>
    <property type="evidence" value="ECO:0007669"/>
    <property type="project" value="InterPro"/>
</dbReference>
<dbReference type="InterPro" id="IPR040442">
    <property type="entry name" value="Pyrv_kinase-like_dom_sf"/>
</dbReference>
<protein>
    <recommendedName>
        <fullName evidence="6">Aldolase</fullName>
    </recommendedName>
</protein>
<dbReference type="PANTHER" id="PTHR32308">
    <property type="entry name" value="LYASE BETA SUBUNIT, PUTATIVE (AFU_ORTHOLOGUE AFUA_4G13030)-RELATED"/>
    <property type="match status" value="1"/>
</dbReference>
<dbReference type="RefSeq" id="WP_179421087.1">
    <property type="nucleotide sequence ID" value="NZ_JACCAB010000001.1"/>
</dbReference>